<accession>A0A182MC64</accession>
<organism evidence="1 2">
    <name type="scientific">Anopheles culicifacies</name>
    <dbReference type="NCBI Taxonomy" id="139723"/>
    <lineage>
        <taxon>Eukaryota</taxon>
        <taxon>Metazoa</taxon>
        <taxon>Ecdysozoa</taxon>
        <taxon>Arthropoda</taxon>
        <taxon>Hexapoda</taxon>
        <taxon>Insecta</taxon>
        <taxon>Pterygota</taxon>
        <taxon>Neoptera</taxon>
        <taxon>Endopterygota</taxon>
        <taxon>Diptera</taxon>
        <taxon>Nematocera</taxon>
        <taxon>Culicoidea</taxon>
        <taxon>Culicidae</taxon>
        <taxon>Anophelinae</taxon>
        <taxon>Anopheles</taxon>
        <taxon>culicifacies species complex</taxon>
    </lineage>
</organism>
<reference evidence="2" key="1">
    <citation type="submission" date="2013-09" db="EMBL/GenBank/DDBJ databases">
        <title>The Genome Sequence of Anopheles culicifacies species A.</title>
        <authorList>
            <consortium name="The Broad Institute Genomics Platform"/>
            <person name="Neafsey D.E."/>
            <person name="Besansky N."/>
            <person name="Howell P."/>
            <person name="Walton C."/>
            <person name="Young S.K."/>
            <person name="Zeng Q."/>
            <person name="Gargeya S."/>
            <person name="Fitzgerald M."/>
            <person name="Haas B."/>
            <person name="Abouelleil A."/>
            <person name="Allen A.W."/>
            <person name="Alvarado L."/>
            <person name="Arachchi H.M."/>
            <person name="Berlin A.M."/>
            <person name="Chapman S.B."/>
            <person name="Gainer-Dewar J."/>
            <person name="Goldberg J."/>
            <person name="Griggs A."/>
            <person name="Gujja S."/>
            <person name="Hansen M."/>
            <person name="Howarth C."/>
            <person name="Imamovic A."/>
            <person name="Ireland A."/>
            <person name="Larimer J."/>
            <person name="McCowan C."/>
            <person name="Murphy C."/>
            <person name="Pearson M."/>
            <person name="Poon T.W."/>
            <person name="Priest M."/>
            <person name="Roberts A."/>
            <person name="Saif S."/>
            <person name="Shea T."/>
            <person name="Sisk P."/>
            <person name="Sykes S."/>
            <person name="Wortman J."/>
            <person name="Nusbaum C."/>
            <person name="Birren B."/>
        </authorList>
    </citation>
    <scope>NUCLEOTIDE SEQUENCE [LARGE SCALE GENOMIC DNA]</scope>
    <source>
        <strain evidence="2">A-37</strain>
    </source>
</reference>
<dbReference type="PROSITE" id="PS51450">
    <property type="entry name" value="LRR"/>
    <property type="match status" value="1"/>
</dbReference>
<dbReference type="Proteomes" id="UP000075883">
    <property type="component" value="Unassembled WGS sequence"/>
</dbReference>
<name>A0A182MC64_9DIPT</name>
<dbReference type="InterPro" id="IPR001611">
    <property type="entry name" value="Leu-rich_rpt"/>
</dbReference>
<reference evidence="1" key="2">
    <citation type="submission" date="2020-05" db="UniProtKB">
        <authorList>
            <consortium name="EnsemblMetazoa"/>
        </authorList>
    </citation>
    <scope>IDENTIFICATION</scope>
    <source>
        <strain evidence="1">A-37</strain>
    </source>
</reference>
<protein>
    <submittedName>
        <fullName evidence="1">Uncharacterized protein</fullName>
    </submittedName>
</protein>
<dbReference type="EnsemblMetazoa" id="ACUA014669-RA">
    <property type="protein sequence ID" value="ACUA014669-PA"/>
    <property type="gene ID" value="ACUA014669"/>
</dbReference>
<dbReference type="EMBL" id="AXCM01000503">
    <property type="status" value="NOT_ANNOTATED_CDS"/>
    <property type="molecule type" value="Genomic_DNA"/>
</dbReference>
<dbReference type="STRING" id="139723.A0A182MC64"/>
<keyword evidence="2" id="KW-1185">Reference proteome</keyword>
<proteinExistence type="predicted"/>
<evidence type="ECO:0000313" key="2">
    <source>
        <dbReference type="Proteomes" id="UP000075883"/>
    </source>
</evidence>
<evidence type="ECO:0000313" key="1">
    <source>
        <dbReference type="EnsemblMetazoa" id="ACUA014669-PA"/>
    </source>
</evidence>
<dbReference type="VEuPathDB" id="VectorBase:ACUA014669"/>
<dbReference type="AlphaFoldDB" id="A0A182MC64"/>
<sequence length="248" mass="27800">MSDSFIVTFVISRFVLEGLVKVDTLCDTAPWLYGRRDNGKIGYVLVQGKDFLSSQPFPAPSNEKVDSNHYGKLSKHKIPQQSWHDNGQLDEFLHGTIKHIDMSRTFIHNVDDETFQGLRLESLKLVDNKIQDISEKSFKFWRPQKDPFLIPPPLPVPGSHESYNGLYFVAEPATLCKTAPGSGYGTAYTPRTSYTRNTNTSGLVNGVLLPFALRAAWPHIIAERQTARCFGLAVRTPFCAQGVPEKSK</sequence>